<sequence>MSELELILKEVQEERRLRKVAEERARAIQEENRRRFGPLTVKEYVEECHALDGELDVVTEFTQVIGDPVVNPGDRS</sequence>
<evidence type="ECO:0000313" key="2">
    <source>
        <dbReference type="EMBL" id="KAG6106645.1"/>
    </source>
</evidence>
<accession>A0A9P7TRI2</accession>
<dbReference type="AlphaFoldDB" id="A0A9P7TRI2"/>
<feature type="coiled-coil region" evidence="1">
    <location>
        <begin position="4"/>
        <end position="31"/>
    </location>
</feature>
<reference evidence="2 3" key="1">
    <citation type="journal article" date="2020" name="bioRxiv">
        <title>Whole genome comparisons of ergot fungi reveals the divergence and evolution of species within the genus Claviceps are the result of varying mechanisms driving genome evolution and host range expansion.</title>
        <authorList>
            <person name="Wyka S.A."/>
            <person name="Mondo S.J."/>
            <person name="Liu M."/>
            <person name="Dettman J."/>
            <person name="Nalam V."/>
            <person name="Broders K.D."/>
        </authorList>
    </citation>
    <scope>NUCLEOTIDE SEQUENCE [LARGE SCALE GENOMIC DNA]</scope>
    <source>
        <strain evidence="2 3">LM576</strain>
    </source>
</reference>
<dbReference type="Proteomes" id="UP000732380">
    <property type="component" value="Unassembled WGS sequence"/>
</dbReference>
<comment type="caution">
    <text evidence="2">The sequence shown here is derived from an EMBL/GenBank/DDBJ whole genome shotgun (WGS) entry which is preliminary data.</text>
</comment>
<organism evidence="2 3">
    <name type="scientific">Claviceps humidiphila</name>
    <dbReference type="NCBI Taxonomy" id="1294629"/>
    <lineage>
        <taxon>Eukaryota</taxon>
        <taxon>Fungi</taxon>
        <taxon>Dikarya</taxon>
        <taxon>Ascomycota</taxon>
        <taxon>Pezizomycotina</taxon>
        <taxon>Sordariomycetes</taxon>
        <taxon>Hypocreomycetidae</taxon>
        <taxon>Hypocreales</taxon>
        <taxon>Clavicipitaceae</taxon>
        <taxon>Claviceps</taxon>
    </lineage>
</organism>
<protein>
    <submittedName>
        <fullName evidence="2">Uncharacterized protein</fullName>
    </submittedName>
</protein>
<proteinExistence type="predicted"/>
<evidence type="ECO:0000256" key="1">
    <source>
        <dbReference type="SAM" id="Coils"/>
    </source>
</evidence>
<feature type="non-terminal residue" evidence="2">
    <location>
        <position position="76"/>
    </location>
</feature>
<name>A0A9P7TRI2_9HYPO</name>
<keyword evidence="1" id="KW-0175">Coiled coil</keyword>
<dbReference type="EMBL" id="SRQM01000709">
    <property type="protein sequence ID" value="KAG6106645.1"/>
    <property type="molecule type" value="Genomic_DNA"/>
</dbReference>
<gene>
    <name evidence="2" type="ORF">E4U13_007339</name>
</gene>
<evidence type="ECO:0000313" key="3">
    <source>
        <dbReference type="Proteomes" id="UP000732380"/>
    </source>
</evidence>
<keyword evidence="3" id="KW-1185">Reference proteome</keyword>